<evidence type="ECO:0000313" key="1">
    <source>
        <dbReference type="EMBL" id="RKR91731.1"/>
    </source>
</evidence>
<proteinExistence type="predicted"/>
<dbReference type="RefSeq" id="WP_121159848.1">
    <property type="nucleotide sequence ID" value="NZ_RBKT01000001.1"/>
</dbReference>
<gene>
    <name evidence="1" type="ORF">BDK92_6133</name>
</gene>
<sequence>MGTTSPQPPHVPAGTVLELSKEDWRYGGFTLFLRVESVRDDLSSYYDDEWVWVSGQQLARDGTPLGQLDALVRVSALPGAEDPAALGEQFD</sequence>
<accession>A0A495JS98</accession>
<dbReference type="AlphaFoldDB" id="A0A495JS98"/>
<protein>
    <submittedName>
        <fullName evidence="1">Uncharacterized protein</fullName>
    </submittedName>
</protein>
<keyword evidence="2" id="KW-1185">Reference proteome</keyword>
<organism evidence="1 2">
    <name type="scientific">Micromonospora pisi</name>
    <dbReference type="NCBI Taxonomy" id="589240"/>
    <lineage>
        <taxon>Bacteria</taxon>
        <taxon>Bacillati</taxon>
        <taxon>Actinomycetota</taxon>
        <taxon>Actinomycetes</taxon>
        <taxon>Micromonosporales</taxon>
        <taxon>Micromonosporaceae</taxon>
        <taxon>Micromonospora</taxon>
    </lineage>
</organism>
<reference evidence="1 2" key="1">
    <citation type="submission" date="2018-10" db="EMBL/GenBank/DDBJ databases">
        <title>Sequencing the genomes of 1000 actinobacteria strains.</title>
        <authorList>
            <person name="Klenk H.-P."/>
        </authorList>
    </citation>
    <scope>NUCLEOTIDE SEQUENCE [LARGE SCALE GENOMIC DNA]</scope>
    <source>
        <strain evidence="1 2">DSM 45175</strain>
    </source>
</reference>
<dbReference type="EMBL" id="RBKT01000001">
    <property type="protein sequence ID" value="RKR91731.1"/>
    <property type="molecule type" value="Genomic_DNA"/>
</dbReference>
<dbReference type="Proteomes" id="UP000277671">
    <property type="component" value="Unassembled WGS sequence"/>
</dbReference>
<dbReference type="OrthoDB" id="3400634at2"/>
<comment type="caution">
    <text evidence="1">The sequence shown here is derived from an EMBL/GenBank/DDBJ whole genome shotgun (WGS) entry which is preliminary data.</text>
</comment>
<evidence type="ECO:0000313" key="2">
    <source>
        <dbReference type="Proteomes" id="UP000277671"/>
    </source>
</evidence>
<name>A0A495JS98_9ACTN</name>